<feature type="compositionally biased region" description="Polar residues" evidence="1">
    <location>
        <begin position="191"/>
        <end position="211"/>
    </location>
</feature>
<evidence type="ECO:0000256" key="1">
    <source>
        <dbReference type="SAM" id="MobiDB-lite"/>
    </source>
</evidence>
<dbReference type="Pfam" id="PF23299">
    <property type="entry name" value="DUF7081"/>
    <property type="match status" value="1"/>
</dbReference>
<sequence length="475" mass="53092">MEKDGTSPLSPVLPKMEKDGTSPLSPVLPKASGEGLPYAPVDWPSPGDIWTWKVGNKISSSGLFMHRFLIVPKRLQKNSSRKIWLGSKKAVIHFLQSEFPEADVEKFFASFTWEIPAEVQTARKDKKRSSRKRPSMTDTPAKEVETGSQISKRTRRKSAKTSIQFPPIVDNTASSTDMRMLEYVPHELSTDNLISNTTDNPNSQPDISTSPAKEAPVQPELNLLPQGSRSLADYLAEMTQDDFEFYLNSLDDILSDSAPKGPNPSSSDPLQTDDFTKARHELSSLLAMGFSSLICSDRLPEITNLTLKLQLDPNLTPEELSMLNLVREIPPAGKDFLDARRVAEQANNFFSELRTKRSRIKERKNEFIQSKGKIALLQAEEESASAVIREIDEQIAVLQSRRAVLAAVVKTNEKRIADLVSKQKGVLDSVPRIVNDVQVANSERSMWESKRKEAARKEKEILAKFGPVNGFSFVR</sequence>
<feature type="region of interest" description="Disordered" evidence="1">
    <location>
        <begin position="120"/>
        <end position="171"/>
    </location>
</feature>
<evidence type="ECO:0000313" key="3">
    <source>
        <dbReference type="EMBL" id="CAA0832953.1"/>
    </source>
</evidence>
<feature type="region of interest" description="Disordered" evidence="1">
    <location>
        <begin position="1"/>
        <end position="29"/>
    </location>
</feature>
<gene>
    <name evidence="3" type="ORF">SHERM_28227</name>
</gene>
<accession>A0A9N7NM03</accession>
<dbReference type="OrthoDB" id="1670580at2759"/>
<name>A0A9N7NM03_STRHE</name>
<dbReference type="PANTHER" id="PTHR33345:SF4">
    <property type="entry name" value="MBD DOMAIN-CONTAINING PROTEIN"/>
    <property type="match status" value="1"/>
</dbReference>
<proteinExistence type="predicted"/>
<dbReference type="Proteomes" id="UP001153555">
    <property type="component" value="Unassembled WGS sequence"/>
</dbReference>
<dbReference type="AlphaFoldDB" id="A0A9N7NM03"/>
<dbReference type="PANTHER" id="PTHR33345">
    <property type="entry name" value="ADAPTER PROTEIN, PUTATIVE-RELATED"/>
    <property type="match status" value="1"/>
</dbReference>
<feature type="domain" description="DUF7081" evidence="2">
    <location>
        <begin position="26"/>
        <end position="117"/>
    </location>
</feature>
<evidence type="ECO:0000313" key="4">
    <source>
        <dbReference type="Proteomes" id="UP001153555"/>
    </source>
</evidence>
<evidence type="ECO:0000259" key="2">
    <source>
        <dbReference type="Pfam" id="PF23299"/>
    </source>
</evidence>
<protein>
    <recommendedName>
        <fullName evidence="2">DUF7081 domain-containing protein</fullName>
    </recommendedName>
</protein>
<comment type="caution">
    <text evidence="3">The sequence shown here is derived from an EMBL/GenBank/DDBJ whole genome shotgun (WGS) entry which is preliminary data.</text>
</comment>
<keyword evidence="4" id="KW-1185">Reference proteome</keyword>
<reference evidence="3" key="1">
    <citation type="submission" date="2019-12" db="EMBL/GenBank/DDBJ databases">
        <authorList>
            <person name="Scholes J."/>
        </authorList>
    </citation>
    <scope>NUCLEOTIDE SEQUENCE</scope>
</reference>
<dbReference type="InterPro" id="IPR055508">
    <property type="entry name" value="DUF7081"/>
</dbReference>
<dbReference type="EMBL" id="CACSLK010027837">
    <property type="protein sequence ID" value="CAA0832953.1"/>
    <property type="molecule type" value="Genomic_DNA"/>
</dbReference>
<feature type="compositionally biased region" description="Basic residues" evidence="1">
    <location>
        <begin position="124"/>
        <end position="134"/>
    </location>
</feature>
<feature type="region of interest" description="Disordered" evidence="1">
    <location>
        <begin position="191"/>
        <end position="220"/>
    </location>
</feature>
<organism evidence="3 4">
    <name type="scientific">Striga hermonthica</name>
    <name type="common">Purple witchweed</name>
    <name type="synonym">Buchnera hermonthica</name>
    <dbReference type="NCBI Taxonomy" id="68872"/>
    <lineage>
        <taxon>Eukaryota</taxon>
        <taxon>Viridiplantae</taxon>
        <taxon>Streptophyta</taxon>
        <taxon>Embryophyta</taxon>
        <taxon>Tracheophyta</taxon>
        <taxon>Spermatophyta</taxon>
        <taxon>Magnoliopsida</taxon>
        <taxon>eudicotyledons</taxon>
        <taxon>Gunneridae</taxon>
        <taxon>Pentapetalae</taxon>
        <taxon>asterids</taxon>
        <taxon>lamiids</taxon>
        <taxon>Lamiales</taxon>
        <taxon>Orobanchaceae</taxon>
        <taxon>Buchnereae</taxon>
        <taxon>Striga</taxon>
    </lineage>
</organism>